<evidence type="ECO:0000313" key="4">
    <source>
        <dbReference type="Proteomes" id="UP000659388"/>
    </source>
</evidence>
<keyword evidence="1" id="KW-0472">Membrane</keyword>
<feature type="transmembrane region" description="Helical" evidence="1">
    <location>
        <begin position="30"/>
        <end position="48"/>
    </location>
</feature>
<evidence type="ECO:0000259" key="2">
    <source>
        <dbReference type="Pfam" id="PF06724"/>
    </source>
</evidence>
<organism evidence="3 4">
    <name type="scientific">Fulvivirga sediminis</name>
    <dbReference type="NCBI Taxonomy" id="2803949"/>
    <lineage>
        <taxon>Bacteria</taxon>
        <taxon>Pseudomonadati</taxon>
        <taxon>Bacteroidota</taxon>
        <taxon>Cytophagia</taxon>
        <taxon>Cytophagales</taxon>
        <taxon>Fulvivirgaceae</taxon>
        <taxon>Fulvivirga</taxon>
    </lineage>
</organism>
<keyword evidence="4" id="KW-1185">Reference proteome</keyword>
<feature type="transmembrane region" description="Helical" evidence="1">
    <location>
        <begin position="108"/>
        <end position="129"/>
    </location>
</feature>
<feature type="transmembrane region" description="Helical" evidence="1">
    <location>
        <begin position="203"/>
        <end position="223"/>
    </location>
</feature>
<gene>
    <name evidence="3" type="ORF">JL102_06960</name>
</gene>
<keyword evidence="1" id="KW-1133">Transmembrane helix</keyword>
<dbReference type="Pfam" id="PF06724">
    <property type="entry name" value="DUF1206"/>
    <property type="match status" value="3"/>
</dbReference>
<feature type="transmembrane region" description="Helical" evidence="1">
    <location>
        <begin position="68"/>
        <end position="87"/>
    </location>
</feature>
<feature type="transmembrane region" description="Helical" evidence="1">
    <location>
        <begin position="153"/>
        <end position="172"/>
    </location>
</feature>
<dbReference type="RefSeq" id="WP_202243541.1">
    <property type="nucleotide sequence ID" value="NZ_JAESIY010000003.1"/>
</dbReference>
<feature type="transmembrane region" description="Helical" evidence="1">
    <location>
        <begin position="252"/>
        <end position="271"/>
    </location>
</feature>
<name>A0A937F8D3_9BACT</name>
<evidence type="ECO:0000313" key="3">
    <source>
        <dbReference type="EMBL" id="MBL3655863.1"/>
    </source>
</evidence>
<sequence>MSSITQTARSAKSSFEYTEWKEKLARIGHAAKGAVYGIAGVLTLMAAFNMGGQKAGKTQVIDFLEKQAFGQVLVILMGIGLACYAFYRFVQVAGKSEKLQDKSDLKRTALKAGFFISGIIYLGFAYYAISQVLGSSGSSGSSKGLLSSMMEHSWGIVVIYIASSLLLIKAIYQFVKVANKEYYEGVRGMNVGVEKAKSIVRKAGAVGFIARGILIGITAYFFFQAAQTHDASQVKGTSGAFSFLQQSSSGPWLMAAVALGLIGYAVYMVIVSRYKNFHIK</sequence>
<dbReference type="EMBL" id="JAESIY010000003">
    <property type="protein sequence ID" value="MBL3655863.1"/>
    <property type="molecule type" value="Genomic_DNA"/>
</dbReference>
<proteinExistence type="predicted"/>
<feature type="domain" description="DUF1206" evidence="2">
    <location>
        <begin position="112"/>
        <end position="177"/>
    </location>
</feature>
<feature type="domain" description="DUF1206" evidence="2">
    <location>
        <begin position="206"/>
        <end position="274"/>
    </location>
</feature>
<feature type="domain" description="DUF1206" evidence="2">
    <location>
        <begin position="27"/>
        <end position="92"/>
    </location>
</feature>
<keyword evidence="1" id="KW-0812">Transmembrane</keyword>
<evidence type="ECO:0000256" key="1">
    <source>
        <dbReference type="SAM" id="Phobius"/>
    </source>
</evidence>
<dbReference type="Proteomes" id="UP000659388">
    <property type="component" value="Unassembled WGS sequence"/>
</dbReference>
<dbReference type="AlphaFoldDB" id="A0A937F8D3"/>
<protein>
    <submittedName>
        <fullName evidence="3">DUF1206 domain-containing protein</fullName>
    </submittedName>
</protein>
<dbReference type="InterPro" id="IPR009597">
    <property type="entry name" value="DUF1206"/>
</dbReference>
<accession>A0A937F8D3</accession>
<comment type="caution">
    <text evidence="3">The sequence shown here is derived from an EMBL/GenBank/DDBJ whole genome shotgun (WGS) entry which is preliminary data.</text>
</comment>
<reference evidence="3" key="1">
    <citation type="submission" date="2021-01" db="EMBL/GenBank/DDBJ databases">
        <title>Fulvivirga kasyanovii gen. nov., sp nov., a novel member of the phylum Bacteroidetes isolated from seawater in a mussel farm.</title>
        <authorList>
            <person name="Zhao L.-H."/>
            <person name="Wang Z.-J."/>
        </authorList>
    </citation>
    <scope>NUCLEOTIDE SEQUENCE</scope>
    <source>
        <strain evidence="3">2943</strain>
    </source>
</reference>